<dbReference type="EMBL" id="MLJW01004431">
    <property type="protein sequence ID" value="OIQ69976.1"/>
    <property type="molecule type" value="Genomic_DNA"/>
</dbReference>
<dbReference type="PANTHER" id="PTHR21098">
    <property type="entry name" value="RIBOFLAVIN SYNTHASE ALPHA CHAIN"/>
    <property type="match status" value="1"/>
</dbReference>
<keyword evidence="8" id="KW-0677">Repeat</keyword>
<dbReference type="PANTHER" id="PTHR21098:SF12">
    <property type="entry name" value="RIBOFLAVIN SYNTHASE"/>
    <property type="match status" value="1"/>
</dbReference>
<evidence type="ECO:0000256" key="2">
    <source>
        <dbReference type="ARBA" id="ARBA00002803"/>
    </source>
</evidence>
<dbReference type="InterPro" id="IPR017938">
    <property type="entry name" value="Riboflavin_synthase-like_b-brl"/>
</dbReference>
<evidence type="ECO:0000259" key="9">
    <source>
        <dbReference type="PROSITE" id="PS51177"/>
    </source>
</evidence>
<dbReference type="PROSITE" id="PS51177">
    <property type="entry name" value="LUMAZINE_BIND"/>
    <property type="match status" value="1"/>
</dbReference>
<evidence type="ECO:0000256" key="5">
    <source>
        <dbReference type="ARBA" id="ARBA00013950"/>
    </source>
</evidence>
<keyword evidence="6" id="KW-0686">Riboflavin biosynthesis</keyword>
<dbReference type="SUPFAM" id="SSF63380">
    <property type="entry name" value="Riboflavin synthase domain-like"/>
    <property type="match status" value="1"/>
</dbReference>
<dbReference type="CDD" id="cd00402">
    <property type="entry name" value="Riboflavin_synthase_like"/>
    <property type="match status" value="1"/>
</dbReference>
<comment type="function">
    <text evidence="2">Catalyzes the dismutation of two molecules of 6,7-dimethyl-8-ribityllumazine, resulting in the formation of riboflavin and 5-amino-6-(D-ribitylamino)uracil.</text>
</comment>
<dbReference type="Pfam" id="PF00677">
    <property type="entry name" value="Lum_binding"/>
    <property type="match status" value="1"/>
</dbReference>
<evidence type="ECO:0000313" key="10">
    <source>
        <dbReference type="EMBL" id="OIQ69976.1"/>
    </source>
</evidence>
<gene>
    <name evidence="10" type="primary">ribE_14</name>
    <name evidence="10" type="ORF">GALL_484180</name>
</gene>
<name>A0A1J5PGS0_9ZZZZ</name>
<comment type="catalytic activity">
    <reaction evidence="1">
        <text>2 6,7-dimethyl-8-(1-D-ribityl)lumazine + H(+) = 5-amino-6-(D-ribitylamino)uracil + riboflavin</text>
        <dbReference type="Rhea" id="RHEA:20772"/>
        <dbReference type="ChEBI" id="CHEBI:15378"/>
        <dbReference type="ChEBI" id="CHEBI:15934"/>
        <dbReference type="ChEBI" id="CHEBI:57986"/>
        <dbReference type="ChEBI" id="CHEBI:58201"/>
        <dbReference type="EC" id="2.5.1.9"/>
    </reaction>
</comment>
<comment type="pathway">
    <text evidence="3">Cofactor biosynthesis; riboflavin biosynthesis; riboflavin from 2-hydroxy-3-oxobutyl phosphate and 5-amino-6-(D-ribitylamino)uracil: step 2/2.</text>
</comment>
<evidence type="ECO:0000256" key="3">
    <source>
        <dbReference type="ARBA" id="ARBA00004887"/>
    </source>
</evidence>
<evidence type="ECO:0000256" key="6">
    <source>
        <dbReference type="ARBA" id="ARBA00022619"/>
    </source>
</evidence>
<dbReference type="GO" id="GO:0009231">
    <property type="term" value="P:riboflavin biosynthetic process"/>
    <property type="evidence" value="ECO:0007669"/>
    <property type="project" value="UniProtKB-KW"/>
</dbReference>
<protein>
    <recommendedName>
        <fullName evidence="5">Riboflavin synthase</fullName>
        <ecNumber evidence="4">2.5.1.9</ecNumber>
    </recommendedName>
</protein>
<dbReference type="InterPro" id="IPR026017">
    <property type="entry name" value="Lumazine-bd_dom"/>
</dbReference>
<feature type="domain" description="Lumazine-binding" evidence="9">
    <location>
        <begin position="5"/>
        <end position="103"/>
    </location>
</feature>
<proteinExistence type="predicted"/>
<dbReference type="EC" id="2.5.1.9" evidence="4"/>
<evidence type="ECO:0000256" key="4">
    <source>
        <dbReference type="ARBA" id="ARBA00012827"/>
    </source>
</evidence>
<dbReference type="AlphaFoldDB" id="A0A1J5PGS0"/>
<sequence>MGGHFVQGHVDGVAVVASRTPGDGWENVSFKVPGSLMEFIVEKGSITLDGVSLTVAELDDANSSITVALIPETLKVTTLGAAQVGARVNVEVDVLGKYVARAIAARMDGKNGN</sequence>
<dbReference type="InterPro" id="IPR001783">
    <property type="entry name" value="Lumazine-bd"/>
</dbReference>
<dbReference type="FunFam" id="2.40.30.20:FF:000004">
    <property type="entry name" value="Riboflavin synthase, alpha subunit"/>
    <property type="match status" value="1"/>
</dbReference>
<dbReference type="Gene3D" id="2.40.30.20">
    <property type="match status" value="1"/>
</dbReference>
<dbReference type="GO" id="GO:0004746">
    <property type="term" value="F:riboflavin synthase activity"/>
    <property type="evidence" value="ECO:0007669"/>
    <property type="project" value="UniProtKB-EC"/>
</dbReference>
<evidence type="ECO:0000256" key="1">
    <source>
        <dbReference type="ARBA" id="ARBA00000968"/>
    </source>
</evidence>
<dbReference type="InterPro" id="IPR023366">
    <property type="entry name" value="ATP_synth_asu-like_sf"/>
</dbReference>
<reference evidence="10" key="1">
    <citation type="submission" date="2016-10" db="EMBL/GenBank/DDBJ databases">
        <title>Sequence of Gallionella enrichment culture.</title>
        <authorList>
            <person name="Poehlein A."/>
            <person name="Muehling M."/>
            <person name="Daniel R."/>
        </authorList>
    </citation>
    <scope>NUCLEOTIDE SEQUENCE</scope>
</reference>
<accession>A0A1J5PGS0</accession>
<evidence type="ECO:0000256" key="7">
    <source>
        <dbReference type="ARBA" id="ARBA00022679"/>
    </source>
</evidence>
<organism evidence="10">
    <name type="scientific">mine drainage metagenome</name>
    <dbReference type="NCBI Taxonomy" id="410659"/>
    <lineage>
        <taxon>unclassified sequences</taxon>
        <taxon>metagenomes</taxon>
        <taxon>ecological metagenomes</taxon>
    </lineage>
</organism>
<evidence type="ECO:0000256" key="8">
    <source>
        <dbReference type="ARBA" id="ARBA00022737"/>
    </source>
</evidence>
<comment type="caution">
    <text evidence="10">The sequence shown here is derived from an EMBL/GenBank/DDBJ whole genome shotgun (WGS) entry which is preliminary data.</text>
</comment>
<keyword evidence="7 10" id="KW-0808">Transferase</keyword>